<keyword evidence="4" id="KW-1185">Reference proteome</keyword>
<dbReference type="SUPFAM" id="SSF48452">
    <property type="entry name" value="TPR-like"/>
    <property type="match status" value="1"/>
</dbReference>
<reference evidence="3 4" key="1">
    <citation type="submission" date="2023-08" db="EMBL/GenBank/DDBJ databases">
        <title>Comparative genomics and taxonomic characterization of three novel marine species of genus Marivirga.</title>
        <authorList>
            <person name="Muhammad N."/>
            <person name="Kim S.-G."/>
        </authorList>
    </citation>
    <scope>NUCLEOTIDE SEQUENCE [LARGE SCALE GENOMIC DNA]</scope>
    <source>
        <strain evidence="3 4">BDSF4-3</strain>
    </source>
</reference>
<evidence type="ECO:0000256" key="2">
    <source>
        <dbReference type="SAM" id="SignalP"/>
    </source>
</evidence>
<name>A0AA51NA52_9BACT</name>
<dbReference type="Proteomes" id="UP001230496">
    <property type="component" value="Chromosome"/>
</dbReference>
<feature type="repeat" description="TPR" evidence="1">
    <location>
        <begin position="179"/>
        <end position="212"/>
    </location>
</feature>
<dbReference type="InterPro" id="IPR019734">
    <property type="entry name" value="TPR_rpt"/>
</dbReference>
<dbReference type="EMBL" id="CP129971">
    <property type="protein sequence ID" value="WMN11646.1"/>
    <property type="molecule type" value="Genomic_DNA"/>
</dbReference>
<dbReference type="RefSeq" id="WP_308349183.1">
    <property type="nucleotide sequence ID" value="NZ_CP129971.1"/>
</dbReference>
<dbReference type="Gene3D" id="1.25.40.10">
    <property type="entry name" value="Tetratricopeptide repeat domain"/>
    <property type="match status" value="1"/>
</dbReference>
<dbReference type="Pfam" id="PF13181">
    <property type="entry name" value="TPR_8"/>
    <property type="match status" value="1"/>
</dbReference>
<protein>
    <recommendedName>
        <fullName evidence="5">Tetratricopeptide repeat protein</fullName>
    </recommendedName>
</protein>
<evidence type="ECO:0008006" key="5">
    <source>
        <dbReference type="Google" id="ProtNLM"/>
    </source>
</evidence>
<accession>A0AA51NA52</accession>
<evidence type="ECO:0000256" key="1">
    <source>
        <dbReference type="PROSITE-ProRule" id="PRU00339"/>
    </source>
</evidence>
<feature type="signal peptide" evidence="2">
    <location>
        <begin position="1"/>
        <end position="18"/>
    </location>
</feature>
<proteinExistence type="predicted"/>
<evidence type="ECO:0000313" key="4">
    <source>
        <dbReference type="Proteomes" id="UP001230496"/>
    </source>
</evidence>
<gene>
    <name evidence="3" type="ORF">QYS49_39130</name>
</gene>
<keyword evidence="2" id="KW-0732">Signal</keyword>
<dbReference type="KEGG" id="msaa:QYS49_39130"/>
<feature type="chain" id="PRO_5041237829" description="Tetratricopeptide repeat protein" evidence="2">
    <location>
        <begin position="19"/>
        <end position="272"/>
    </location>
</feature>
<dbReference type="AlphaFoldDB" id="A0AA51NA52"/>
<dbReference type="InterPro" id="IPR011990">
    <property type="entry name" value="TPR-like_helical_dom_sf"/>
</dbReference>
<sequence>MKFCLTIIFVTFASLSFAQPNCNYFLHIGDSLKYKACKETENAKGHYQFSKEYQIVMDNTIDIDSTYSYAYRSKSVAYLKSGDFLEWKRLIDLAVKYDPIGNLGYRASCRHQFFKDYGGAIVDIEALSKMTNEDIGHSANGVYHLEVVRALCYSNLGRKQKAIDIIENQLAIEDYMVGIYDYIHLGVLYLELEEFEKAKAYFEKQVEYNDLAENHFYLARALKAQDKIDEAKMELEKTSSLFQKGYVLHDLYVYPDDKIYWSMIEEEKKALD</sequence>
<evidence type="ECO:0000313" key="3">
    <source>
        <dbReference type="EMBL" id="WMN11646.1"/>
    </source>
</evidence>
<organism evidence="3 4">
    <name type="scientific">Marivirga salinarum</name>
    <dbReference type="NCBI Taxonomy" id="3059078"/>
    <lineage>
        <taxon>Bacteria</taxon>
        <taxon>Pseudomonadati</taxon>
        <taxon>Bacteroidota</taxon>
        <taxon>Cytophagia</taxon>
        <taxon>Cytophagales</taxon>
        <taxon>Marivirgaceae</taxon>
        <taxon>Marivirga</taxon>
    </lineage>
</organism>
<dbReference type="PROSITE" id="PS50005">
    <property type="entry name" value="TPR"/>
    <property type="match status" value="1"/>
</dbReference>
<keyword evidence="1" id="KW-0802">TPR repeat</keyword>